<dbReference type="GO" id="GO:0006310">
    <property type="term" value="P:DNA recombination"/>
    <property type="evidence" value="ECO:0007669"/>
    <property type="project" value="UniProtKB-KW"/>
</dbReference>
<dbReference type="EMBL" id="PFSJ01000019">
    <property type="protein sequence ID" value="PJC23624.1"/>
    <property type="molecule type" value="Genomic_DNA"/>
</dbReference>
<gene>
    <name evidence="6" type="ORF">CO058_02595</name>
</gene>
<keyword evidence="5" id="KW-0472">Membrane</keyword>
<keyword evidence="5" id="KW-0812">Transmembrane</keyword>
<protein>
    <recommendedName>
        <fullName evidence="8">DNA recombination protein RmuC</fullName>
    </recommendedName>
</protein>
<name>A0A2M8ELK8_UNCKA</name>
<dbReference type="PANTHER" id="PTHR30563:SF0">
    <property type="entry name" value="DNA RECOMBINATION PROTEIN RMUC"/>
    <property type="match status" value="1"/>
</dbReference>
<evidence type="ECO:0000256" key="3">
    <source>
        <dbReference type="ARBA" id="ARBA00023054"/>
    </source>
</evidence>
<feature type="transmembrane region" description="Helical" evidence="5">
    <location>
        <begin position="6"/>
        <end position="25"/>
    </location>
</feature>
<dbReference type="Pfam" id="PF02646">
    <property type="entry name" value="RmuC"/>
    <property type="match status" value="1"/>
</dbReference>
<keyword evidence="5" id="KW-1133">Transmembrane helix</keyword>
<evidence type="ECO:0000256" key="4">
    <source>
        <dbReference type="ARBA" id="ARBA00023172"/>
    </source>
</evidence>
<accession>A0A2M8ELK8</accession>
<dbReference type="AlphaFoldDB" id="A0A2M8ELK8"/>
<evidence type="ECO:0000256" key="1">
    <source>
        <dbReference type="ARBA" id="ARBA00003416"/>
    </source>
</evidence>
<evidence type="ECO:0000256" key="2">
    <source>
        <dbReference type="ARBA" id="ARBA00009840"/>
    </source>
</evidence>
<comment type="caution">
    <text evidence="6">The sequence shown here is derived from an EMBL/GenBank/DDBJ whole genome shotgun (WGS) entry which is preliminary data.</text>
</comment>
<dbReference type="Proteomes" id="UP000229756">
    <property type="component" value="Unassembled WGS sequence"/>
</dbReference>
<comment type="function">
    <text evidence="1">Involved in DNA recombination.</text>
</comment>
<keyword evidence="4" id="KW-0233">DNA recombination</keyword>
<dbReference type="PANTHER" id="PTHR30563">
    <property type="entry name" value="DNA RECOMBINATION PROTEIN RMUC"/>
    <property type="match status" value="1"/>
</dbReference>
<evidence type="ECO:0000256" key="5">
    <source>
        <dbReference type="SAM" id="Phobius"/>
    </source>
</evidence>
<sequence length="361" mass="41316">MDSTILFISSMFVSVALFGTIFYFMQQQFKKLQDGNQNEKKDEILTKWLENMQGTMDMRLKNVQDQLHQTTSTLNDRVDESSKSMNFRLDKAAEVIGNVQKELGSMSEIGRGMKDLQDFLRSPKLRGNIGEEILKDLLEQMIPSENYMLQHTFSTGDRVDALLKVEEGYISVDSKFPMENFNQMSQAEKQEDRETIRKTFTRDVKKHISDISKKYILPSEGTVDFALMYIPSEAIYYEVVVNNPELGKYSWSQRVLPVSPNVFYSYLKAILIGLEGKKVESRAKEILAAIRSIKEDSIKFSDSLRVMTKHISNAKNSADDVTKNFERLDNRIGGLDNIGRIGDRKIAEVVKGSEQPELIEN</sequence>
<reference evidence="7" key="1">
    <citation type="submission" date="2017-09" db="EMBL/GenBank/DDBJ databases">
        <title>Depth-based differentiation of microbial function through sediment-hosted aquifers and enrichment of novel symbionts in the deep terrestrial subsurface.</title>
        <authorList>
            <person name="Probst A.J."/>
            <person name="Ladd B."/>
            <person name="Jarett J.K."/>
            <person name="Geller-Mcgrath D.E."/>
            <person name="Sieber C.M.K."/>
            <person name="Emerson J.B."/>
            <person name="Anantharaman K."/>
            <person name="Thomas B.C."/>
            <person name="Malmstrom R."/>
            <person name="Stieglmeier M."/>
            <person name="Klingl A."/>
            <person name="Woyke T."/>
            <person name="Ryan C.M."/>
            <person name="Banfield J.F."/>
        </authorList>
    </citation>
    <scope>NUCLEOTIDE SEQUENCE [LARGE SCALE GENOMIC DNA]</scope>
</reference>
<keyword evidence="3" id="KW-0175">Coiled coil</keyword>
<comment type="similarity">
    <text evidence="2">Belongs to the RmuC family.</text>
</comment>
<organism evidence="6 7">
    <name type="scientific">candidate division WWE3 bacterium CG_4_9_14_0_2_um_filter_35_11</name>
    <dbReference type="NCBI Taxonomy" id="1975077"/>
    <lineage>
        <taxon>Bacteria</taxon>
        <taxon>Katanobacteria</taxon>
    </lineage>
</organism>
<proteinExistence type="inferred from homology"/>
<evidence type="ECO:0008006" key="8">
    <source>
        <dbReference type="Google" id="ProtNLM"/>
    </source>
</evidence>
<evidence type="ECO:0000313" key="6">
    <source>
        <dbReference type="EMBL" id="PJC23624.1"/>
    </source>
</evidence>
<dbReference type="InterPro" id="IPR003798">
    <property type="entry name" value="DNA_recombination_RmuC"/>
</dbReference>
<evidence type="ECO:0000313" key="7">
    <source>
        <dbReference type="Proteomes" id="UP000229756"/>
    </source>
</evidence>